<reference evidence="2 3" key="1">
    <citation type="submission" date="2021-03" db="EMBL/GenBank/DDBJ databases">
        <title>Sequencing the genomes of 1000 actinobacteria strains.</title>
        <authorList>
            <person name="Klenk H.-P."/>
        </authorList>
    </citation>
    <scope>NUCLEOTIDE SEQUENCE [LARGE SCALE GENOMIC DNA]</scope>
    <source>
        <strain evidence="2 3">DSM 45256</strain>
    </source>
</reference>
<comment type="caution">
    <text evidence="2">The sequence shown here is derived from an EMBL/GenBank/DDBJ whole genome shotgun (WGS) entry which is preliminary data.</text>
</comment>
<gene>
    <name evidence="2" type="ORF">JOF36_000349</name>
</gene>
<keyword evidence="1" id="KW-0472">Membrane</keyword>
<dbReference type="InterPro" id="IPR046671">
    <property type="entry name" value="DUF6541"/>
</dbReference>
<feature type="transmembrane region" description="Helical" evidence="1">
    <location>
        <begin position="427"/>
        <end position="444"/>
    </location>
</feature>
<feature type="transmembrane region" description="Helical" evidence="1">
    <location>
        <begin position="262"/>
        <end position="283"/>
    </location>
</feature>
<feature type="transmembrane region" description="Helical" evidence="1">
    <location>
        <begin position="371"/>
        <end position="392"/>
    </location>
</feature>
<keyword evidence="1" id="KW-1133">Transmembrane helix</keyword>
<evidence type="ECO:0000313" key="2">
    <source>
        <dbReference type="EMBL" id="MBP2364653.1"/>
    </source>
</evidence>
<accession>A0ABS4VL52</accession>
<proteinExistence type="predicted"/>
<feature type="transmembrane region" description="Helical" evidence="1">
    <location>
        <begin position="485"/>
        <end position="507"/>
    </location>
</feature>
<dbReference type="Pfam" id="PF20176">
    <property type="entry name" value="DUF6541"/>
    <property type="match status" value="1"/>
</dbReference>
<keyword evidence="3" id="KW-1185">Reference proteome</keyword>
<feature type="transmembrane region" description="Helical" evidence="1">
    <location>
        <begin position="35"/>
        <end position="57"/>
    </location>
</feature>
<sequence length="708" mass="72979">MSWFSAVPLVLLAAIWMTLPGLLVGVAAGLRGITVWGAAPLLSVGLIAGSAVAGSLLGVPWSGAVPVAAALLFAVVVVGARRLVLGRVLMPGPALVRDHAAGVWATLRHGGPDRRWTGLAATGGMLIAWALGFRAAIRGMDRPDALSQTFDASFHYNAVARILTTGDASSLTVGGLVNSPGFYPSAWHGVVSLIVPVTPGPAEVVIASNVVALVATLLVWPLSVLLLVRTLVGRSAGAALAAPVLSLGFIAFPWTLVTYGALWPNLLGVALVPAGLAAVALAARPGLGSGFGSGAAVGPGTGPALTVPSEPTPYPPGRVARWFPVVAAVLALGLAHPNALFGAVVVAVPPVLWGMAGGVRRGLRAGGAQAVRALAVVPVVFGAGAVAAWFMFVSPLLDGIRGYYWEPQVSAGEAVVDALLHSPDGNTPAWSIAVLTVAGAVWALRRARTSWLVPAHLMVCALYVVGASTWSSIWTGVWYNDAPRIAALVPVTAAPLAALGLVALCSLARRVGCVARDALTRAAPAVEHWPRPRAAVLVAVGVSAVVVTSGGLYQRAHIDQLAGIYQTPEEVLVGPEQAQFLRNAGELIPADAVVAQNPWAGTAMLWPLTDRQVLFPHLTGVWSPDQQLIAERLRDAATDPQVCAAIAETGVGYVITAPPTFWQPDPLAENWPGLVDLDEAEGFELLAEEGDNALWRITACDAGRVVGS</sequence>
<evidence type="ECO:0000256" key="1">
    <source>
        <dbReference type="SAM" id="Phobius"/>
    </source>
</evidence>
<evidence type="ECO:0000313" key="3">
    <source>
        <dbReference type="Proteomes" id="UP001519295"/>
    </source>
</evidence>
<organism evidence="2 3">
    <name type="scientific">Pseudonocardia parietis</name>
    <dbReference type="NCBI Taxonomy" id="570936"/>
    <lineage>
        <taxon>Bacteria</taxon>
        <taxon>Bacillati</taxon>
        <taxon>Actinomycetota</taxon>
        <taxon>Actinomycetes</taxon>
        <taxon>Pseudonocardiales</taxon>
        <taxon>Pseudonocardiaceae</taxon>
        <taxon>Pseudonocardia</taxon>
    </lineage>
</organism>
<feature type="transmembrane region" description="Helical" evidence="1">
    <location>
        <begin position="6"/>
        <end position="28"/>
    </location>
</feature>
<dbReference type="Proteomes" id="UP001519295">
    <property type="component" value="Unassembled WGS sequence"/>
</dbReference>
<feature type="transmembrane region" description="Helical" evidence="1">
    <location>
        <begin position="206"/>
        <end position="228"/>
    </location>
</feature>
<keyword evidence="1" id="KW-0812">Transmembrane</keyword>
<feature type="transmembrane region" description="Helical" evidence="1">
    <location>
        <begin position="63"/>
        <end position="80"/>
    </location>
</feature>
<protein>
    <submittedName>
        <fullName evidence="2">Uncharacterized protein</fullName>
    </submittedName>
</protein>
<feature type="transmembrane region" description="Helical" evidence="1">
    <location>
        <begin position="116"/>
        <end position="137"/>
    </location>
</feature>
<dbReference type="EMBL" id="JAGINU010000001">
    <property type="protein sequence ID" value="MBP2364653.1"/>
    <property type="molecule type" value="Genomic_DNA"/>
</dbReference>
<dbReference type="RefSeq" id="WP_210024677.1">
    <property type="nucleotide sequence ID" value="NZ_JAGINU010000001.1"/>
</dbReference>
<feature type="transmembrane region" description="Helical" evidence="1">
    <location>
        <begin position="235"/>
        <end position="256"/>
    </location>
</feature>
<feature type="transmembrane region" description="Helical" evidence="1">
    <location>
        <begin position="451"/>
        <end position="473"/>
    </location>
</feature>
<name>A0ABS4VL52_9PSEU</name>